<comment type="caution">
    <text evidence="1">The sequence shown here is derived from an EMBL/GenBank/DDBJ whole genome shotgun (WGS) entry which is preliminary data.</text>
</comment>
<reference evidence="1" key="1">
    <citation type="submission" date="2024-05" db="EMBL/GenBank/DDBJ databases">
        <title>Whole genome shotgun sequence of Streptomyces violascens NBRC 12920.</title>
        <authorList>
            <person name="Komaki H."/>
            <person name="Tamura T."/>
        </authorList>
    </citation>
    <scope>NUCLEOTIDE SEQUENCE</scope>
    <source>
        <strain evidence="1">NBRC 12920</strain>
    </source>
</reference>
<organism evidence="1 2">
    <name type="scientific">Streptomyces violascens</name>
    <dbReference type="NCBI Taxonomy" id="67381"/>
    <lineage>
        <taxon>Bacteria</taxon>
        <taxon>Bacillati</taxon>
        <taxon>Actinomycetota</taxon>
        <taxon>Actinomycetes</taxon>
        <taxon>Kitasatosporales</taxon>
        <taxon>Streptomycetaceae</taxon>
        <taxon>Streptomyces</taxon>
    </lineage>
</organism>
<dbReference type="RefSeq" id="WP_189970245.1">
    <property type="nucleotide sequence ID" value="NZ_BMUA01000034.1"/>
</dbReference>
<protein>
    <recommendedName>
        <fullName evidence="3">DUF4034 domain-containing protein</fullName>
    </recommendedName>
</protein>
<evidence type="ECO:0000313" key="2">
    <source>
        <dbReference type="Proteomes" id="UP001050808"/>
    </source>
</evidence>
<dbReference type="Proteomes" id="UP001050808">
    <property type="component" value="Unassembled WGS sequence"/>
</dbReference>
<gene>
    <name evidence="1" type="ORF">Sviol_55510</name>
</gene>
<dbReference type="EMBL" id="BNDY01000017">
    <property type="protein sequence ID" value="GHI41143.1"/>
    <property type="molecule type" value="Genomic_DNA"/>
</dbReference>
<name>A0ABQ3QV79_9ACTN</name>
<evidence type="ECO:0000313" key="1">
    <source>
        <dbReference type="EMBL" id="GHI41143.1"/>
    </source>
</evidence>
<proteinExistence type="predicted"/>
<keyword evidence="2" id="KW-1185">Reference proteome</keyword>
<evidence type="ECO:0008006" key="3">
    <source>
        <dbReference type="Google" id="ProtNLM"/>
    </source>
</evidence>
<accession>A0ABQ3QV79</accession>
<sequence>MRGDSGQLREFTPIYHPAGFDTELRGALEDVQARRWRTTRELLAHTGADWALRTSRTQVLAAAAARSDVIEAWLGEEPHNPDALLMLARVSVERTLQAHRSGHPGTPALLQEAQQACDLAIKGSSSADPVPWITLLALAQADARLEYPWNWWAPWEPMLPAGPWGLLRAVHERDWGNREAYHRMHQFLYACPHTSNADALGFAQWVTSWAPEGSPLRILPLYSRTENYRRHREDGTADPLSHRQWSREPVIWDVHRAFQGWNADSGPVTSVGDLNYLAHALWAAHQYIDAAKVFLALDRYATRLPWAYVTDDPASAGLAVREFVRARSECLSPARSRTAGGTARRPRPV</sequence>